<feature type="compositionally biased region" description="Low complexity" evidence="1">
    <location>
        <begin position="816"/>
        <end position="830"/>
    </location>
</feature>
<dbReference type="EMBL" id="DSGB01000006">
    <property type="protein sequence ID" value="HER96682.1"/>
    <property type="molecule type" value="Genomic_DNA"/>
</dbReference>
<proteinExistence type="predicted"/>
<dbReference type="GO" id="GO:0005524">
    <property type="term" value="F:ATP binding"/>
    <property type="evidence" value="ECO:0007669"/>
    <property type="project" value="UniProtKB-KW"/>
</dbReference>
<gene>
    <name evidence="2" type="ORF">ENO59_09230</name>
</gene>
<dbReference type="AlphaFoldDB" id="A0A7V2F708"/>
<reference evidence="2" key="1">
    <citation type="journal article" date="2020" name="mSystems">
        <title>Genome- and Community-Level Interaction Insights into Carbon Utilization and Element Cycling Functions of Hydrothermarchaeota in Hydrothermal Sediment.</title>
        <authorList>
            <person name="Zhou Z."/>
            <person name="Liu Y."/>
            <person name="Xu W."/>
            <person name="Pan J."/>
            <person name="Luo Z.H."/>
            <person name="Li M."/>
        </authorList>
    </citation>
    <scope>NUCLEOTIDE SEQUENCE [LARGE SCALE GENOMIC DNA]</scope>
    <source>
        <strain evidence="2">SpSt-143</strain>
    </source>
</reference>
<evidence type="ECO:0000313" key="2">
    <source>
        <dbReference type="EMBL" id="HER96682.1"/>
    </source>
</evidence>
<organism evidence="2">
    <name type="scientific">Rhodothermus marinus</name>
    <name type="common">Rhodothermus obamensis</name>
    <dbReference type="NCBI Taxonomy" id="29549"/>
    <lineage>
        <taxon>Bacteria</taxon>
        <taxon>Pseudomonadati</taxon>
        <taxon>Rhodothermota</taxon>
        <taxon>Rhodothermia</taxon>
        <taxon>Rhodothermales</taxon>
        <taxon>Rhodothermaceae</taxon>
        <taxon>Rhodothermus</taxon>
    </lineage>
</organism>
<dbReference type="InterPro" id="IPR007555">
    <property type="entry name" value="DUF499"/>
</dbReference>
<protein>
    <submittedName>
        <fullName evidence="2">ATP-binding protein</fullName>
    </submittedName>
</protein>
<accession>A0A7V2F708</accession>
<sequence length="925" mass="101887">MEPWYKVVIPRKEVREGRSFNPDEFAIALEQVVAGTAPEDYQDPVQFFARTCWTRALREHAGVVLRRLAGKTDNTAPVLTLITQFGGGKTHTLTALYHLARGGEQAIHYDGVPQLLREAGLASVPNAQVAVFVGNAWDPQEGRETPWIDLARQLAGDAGVAALGTAAKTTPPGTESIARVFQAANAPVLLLFDEVLNFLNRHRGMAEAFHAFIQNLTVATTGAPQAVAVISLPRSQVEMTDWDIQWQEKITKVVRRVAKDLIANDETEISEVIRRRLFEDLGDERVRKKVAKAFADWCFERRAQLPPEWTAVDTATTEAKARDYLRSRFEACYPFHPATLSVFQRKWQALPQYQQTRGTLAMLAQWIAWAYREGFTAARREPLITLGSAPLHDLGFRSAILGQLGESRLVAAIEADIAGEHSHAKALDADTKGPLRDIHRRVGTAILFESSGGQTDKVAHLPELRFALGEPGLDTTSIDNAAFALEAKSYFIRRAGSGFKIGHQPTLKKVVNDRRASLDEEGEVKPAMRKLVEAEFRRGASVPIMLFPRDGTEVPDSPRLTLVIVDPELEWTGSASLRSQIAEWTKQRGTSPRLYPGSLVWCIKKPGRDLREKVELWLAWKRVAQEVADGTLGGEFDRTERADLQSRVKAAEDAARDEVWGGYRFAVIADHREADGLKVIDLGAGHSSSGETLCGRVIAALEAEALLNPSVGAGYIERNWPPALKESGAWPLQSLRQSFLNGALTRLVDPDATLRAKIVEWVSKGDFGLASGQKPDGTYERVWFQEPVAADEVAFEPRVFLLTKAKAQALKTGTLTPDPQVVPGQVQVDPGPEPQPPPPPDTEPVPEANFEVQTKTIRLSGEIPSEQWNRLGTRLLPKLRSGSGLKVGVEFSVTVNCDVAESLTAELRQILDELGLAGKVHVYET</sequence>
<keyword evidence="2" id="KW-0547">Nucleotide-binding</keyword>
<comment type="caution">
    <text evidence="2">The sequence shown here is derived from an EMBL/GenBank/DDBJ whole genome shotgun (WGS) entry which is preliminary data.</text>
</comment>
<keyword evidence="2" id="KW-0067">ATP-binding</keyword>
<dbReference type="Pfam" id="PF04465">
    <property type="entry name" value="DUF499"/>
    <property type="match status" value="1"/>
</dbReference>
<feature type="compositionally biased region" description="Pro residues" evidence="1">
    <location>
        <begin position="831"/>
        <end position="843"/>
    </location>
</feature>
<name>A0A7V2F708_RHOMR</name>
<evidence type="ECO:0000256" key="1">
    <source>
        <dbReference type="SAM" id="MobiDB-lite"/>
    </source>
</evidence>
<feature type="region of interest" description="Disordered" evidence="1">
    <location>
        <begin position="813"/>
        <end position="846"/>
    </location>
</feature>